<dbReference type="Proteomes" id="UP000278422">
    <property type="component" value="Unassembled WGS sequence"/>
</dbReference>
<dbReference type="SUPFAM" id="SSF52096">
    <property type="entry name" value="ClpP/crotonase"/>
    <property type="match status" value="1"/>
</dbReference>
<dbReference type="GO" id="GO:0006574">
    <property type="term" value="P:L-valine catabolic process"/>
    <property type="evidence" value="ECO:0007669"/>
    <property type="project" value="TreeGrafter"/>
</dbReference>
<dbReference type="GO" id="GO:0003860">
    <property type="term" value="F:3-hydroxyisobutyryl-CoA hydrolase activity"/>
    <property type="evidence" value="ECO:0007669"/>
    <property type="project" value="UniProtKB-EC"/>
</dbReference>
<protein>
    <recommendedName>
        <fullName evidence="2">3-hydroxyisobutyryl-CoA hydrolase</fullName>
        <ecNumber evidence="2">3.1.2.4</ecNumber>
    </recommendedName>
</protein>
<dbReference type="GO" id="GO:0005829">
    <property type="term" value="C:cytosol"/>
    <property type="evidence" value="ECO:0007669"/>
    <property type="project" value="TreeGrafter"/>
</dbReference>
<dbReference type="Pfam" id="PF16113">
    <property type="entry name" value="ECH_2"/>
    <property type="match status" value="1"/>
</dbReference>
<dbReference type="PANTHER" id="PTHR43176:SF3">
    <property type="entry name" value="3-HYDROXYISOBUTYRYL-COA HYDROLASE, MITOCHONDRIAL"/>
    <property type="match status" value="1"/>
</dbReference>
<evidence type="ECO:0000256" key="2">
    <source>
        <dbReference type="ARBA" id="ARBA00011915"/>
    </source>
</evidence>
<name>A0A426Q6X6_9CORY</name>
<evidence type="ECO:0000313" key="6">
    <source>
        <dbReference type="Proteomes" id="UP000278422"/>
    </source>
</evidence>
<reference evidence="5 6" key="1">
    <citation type="submission" date="2018-01" db="EMBL/GenBank/DDBJ databases">
        <title>Twenty Corynebacterium bovis Genomes.</title>
        <authorList>
            <person name="Gulvik C.A."/>
        </authorList>
    </citation>
    <scope>NUCLEOTIDE SEQUENCE [LARGE SCALE GENOMIC DNA]</scope>
    <source>
        <strain evidence="5 6">16-2004</strain>
    </source>
</reference>
<sequence length="375" mass="38809">MTHRTDITTPTDDLSVYTEGVAGVIDLDRPRALNSLTHPMVTGIADALAAWRDDPTVTTVLIRSTSPKAFCAGGDVRWAAGRDADDDHATPDAFFREEYDLNATLAEYPRPVVALIDGLVMGGGLGISAHGSHRVVTPSAWASMPEMAIGFVTDVGMTHVLSHLRHAGVDGVAPGPSPALALFLAVTGYRQSAEEMLWSGLATHLVPEGTAEQVADRVIAEGVDAALADARTAAGAGVGSGSGSGSGSGPGAGGGDVPLAAHLGWIGETFGSGEWAEVAARIDAATGPFADEVRSLLAPANPTSLVATTELVRRSARSTLRGALDAEYAVGCALRRQPNFVEGVRAVLVDKDHEPSFRPADVADVDPAVWRDLLA</sequence>
<dbReference type="PANTHER" id="PTHR43176">
    <property type="entry name" value="3-HYDROXYISOBUTYRYL-COA HYDROLASE-RELATED"/>
    <property type="match status" value="1"/>
</dbReference>
<dbReference type="CDD" id="cd06558">
    <property type="entry name" value="crotonase-like"/>
    <property type="match status" value="1"/>
</dbReference>
<dbReference type="NCBIfam" id="NF004127">
    <property type="entry name" value="PRK05617.1"/>
    <property type="match status" value="1"/>
</dbReference>
<organism evidence="5 6">
    <name type="scientific">Corynebacterium bovis</name>
    <dbReference type="NCBI Taxonomy" id="36808"/>
    <lineage>
        <taxon>Bacteria</taxon>
        <taxon>Bacillati</taxon>
        <taxon>Actinomycetota</taxon>
        <taxon>Actinomycetes</taxon>
        <taxon>Mycobacteriales</taxon>
        <taxon>Corynebacteriaceae</taxon>
        <taxon>Corynebacterium</taxon>
    </lineage>
</organism>
<dbReference type="EC" id="3.1.2.4" evidence="2"/>
<keyword evidence="3" id="KW-0378">Hydrolase</keyword>
<comment type="catalytic activity">
    <reaction evidence="1">
        <text>3-hydroxy-2-methylpropanoyl-CoA + H2O = 3-hydroxy-2-methylpropanoate + CoA + H(+)</text>
        <dbReference type="Rhea" id="RHEA:20888"/>
        <dbReference type="ChEBI" id="CHEBI:11805"/>
        <dbReference type="ChEBI" id="CHEBI:15377"/>
        <dbReference type="ChEBI" id="CHEBI:15378"/>
        <dbReference type="ChEBI" id="CHEBI:57287"/>
        <dbReference type="ChEBI" id="CHEBI:57340"/>
        <dbReference type="EC" id="3.1.2.4"/>
    </reaction>
</comment>
<dbReference type="InterPro" id="IPR045004">
    <property type="entry name" value="ECH_dom"/>
</dbReference>
<dbReference type="AlphaFoldDB" id="A0A426Q6X6"/>
<dbReference type="InterPro" id="IPR029045">
    <property type="entry name" value="ClpP/crotonase-like_dom_sf"/>
</dbReference>
<gene>
    <name evidence="5" type="ORF">CXF42_02015</name>
</gene>
<comment type="caution">
    <text evidence="5">The sequence shown here is derived from an EMBL/GenBank/DDBJ whole genome shotgun (WGS) entry which is preliminary data.</text>
</comment>
<dbReference type="InterPro" id="IPR032259">
    <property type="entry name" value="HIBYL-CoA-H"/>
</dbReference>
<dbReference type="EMBL" id="PQNQ01000003">
    <property type="protein sequence ID" value="RRQ05338.1"/>
    <property type="molecule type" value="Genomic_DNA"/>
</dbReference>
<keyword evidence="6" id="KW-1185">Reference proteome</keyword>
<evidence type="ECO:0000259" key="4">
    <source>
        <dbReference type="Pfam" id="PF16113"/>
    </source>
</evidence>
<evidence type="ECO:0000256" key="3">
    <source>
        <dbReference type="ARBA" id="ARBA00022801"/>
    </source>
</evidence>
<accession>A0A426Q6X6</accession>
<evidence type="ECO:0000313" key="5">
    <source>
        <dbReference type="EMBL" id="RRQ05338.1"/>
    </source>
</evidence>
<feature type="domain" description="Enoyl-CoA hydratase/isomerase" evidence="4">
    <location>
        <begin position="23"/>
        <end position="373"/>
    </location>
</feature>
<proteinExistence type="predicted"/>
<evidence type="ECO:0000256" key="1">
    <source>
        <dbReference type="ARBA" id="ARBA00001709"/>
    </source>
</evidence>
<dbReference type="Gene3D" id="3.90.226.10">
    <property type="entry name" value="2-enoyl-CoA Hydratase, Chain A, domain 1"/>
    <property type="match status" value="1"/>
</dbReference>
<dbReference type="RefSeq" id="WP_125186912.1">
    <property type="nucleotide sequence ID" value="NZ_PQNN01000009.1"/>
</dbReference>